<gene>
    <name evidence="7" type="ORF">BN12_1830001</name>
</gene>
<evidence type="ECO:0000256" key="5">
    <source>
        <dbReference type="ARBA" id="ARBA00022691"/>
    </source>
</evidence>
<evidence type="ECO:0000313" key="7">
    <source>
        <dbReference type="EMBL" id="CCH77311.1"/>
    </source>
</evidence>
<protein>
    <submittedName>
        <fullName evidence="7">Precorrin-6Y C(5,15)-methyltransferase (Decarboxylating)</fullName>
        <ecNumber evidence="7">2.1.1.132</ecNumber>
    </submittedName>
</protein>
<name>A0A077LUR1_9MICO</name>
<dbReference type="SUPFAM" id="SSF53335">
    <property type="entry name" value="S-adenosyl-L-methionine-dependent methyltransferases"/>
    <property type="match status" value="1"/>
</dbReference>
<dbReference type="PANTHER" id="PTHR43182">
    <property type="entry name" value="COBALT-PRECORRIN-6B C(15)-METHYLTRANSFERASE (DECARBOXYLATING)"/>
    <property type="match status" value="1"/>
</dbReference>
<keyword evidence="4 7" id="KW-0808">Transferase</keyword>
<comment type="pathway">
    <text evidence="1">Cofactor biosynthesis; adenosylcobalamin biosynthesis.</text>
</comment>
<dbReference type="OrthoDB" id="9787825at2"/>
<dbReference type="AlphaFoldDB" id="A0A077LUR1"/>
<dbReference type="GO" id="GO:0046025">
    <property type="term" value="F:precorrin-6Y C5,15-methyltransferase (decarboxylating) activity"/>
    <property type="evidence" value="ECO:0007669"/>
    <property type="project" value="UniProtKB-EC"/>
</dbReference>
<dbReference type="InterPro" id="IPR050714">
    <property type="entry name" value="Cobalamin_biosynth_MTase"/>
</dbReference>
<dbReference type="EC" id="2.1.1.132" evidence="7"/>
<dbReference type="STRING" id="1194083.BN12_1830001"/>
<keyword evidence="5" id="KW-0949">S-adenosyl-L-methionine</keyword>
<evidence type="ECO:0000256" key="2">
    <source>
        <dbReference type="ARBA" id="ARBA00022573"/>
    </source>
</evidence>
<dbReference type="Proteomes" id="UP000035721">
    <property type="component" value="Unassembled WGS sequence"/>
</dbReference>
<sequence length="123" mass="12459">MPALRVVTGPAPDALAGLPAPDAVFVGGGVTAPGLLDGCWDALRPAGRLVVHAVTLESERELTLRHAALGGSLTRISVEHAEPLGSLTGWAPSRAVTQWAVTVPEAAGTDEPVPSGTPGEDAR</sequence>
<keyword evidence="8" id="KW-1185">Reference proteome</keyword>
<evidence type="ECO:0000256" key="4">
    <source>
        <dbReference type="ARBA" id="ARBA00022679"/>
    </source>
</evidence>
<keyword evidence="2" id="KW-0169">Cobalamin biosynthesis</keyword>
<organism evidence="7 8">
    <name type="scientific">Nostocoides japonicum T1-X7</name>
    <dbReference type="NCBI Taxonomy" id="1194083"/>
    <lineage>
        <taxon>Bacteria</taxon>
        <taxon>Bacillati</taxon>
        <taxon>Actinomycetota</taxon>
        <taxon>Actinomycetes</taxon>
        <taxon>Micrococcales</taxon>
        <taxon>Intrasporangiaceae</taxon>
        <taxon>Nostocoides</taxon>
    </lineage>
</organism>
<evidence type="ECO:0000256" key="1">
    <source>
        <dbReference type="ARBA" id="ARBA00004953"/>
    </source>
</evidence>
<dbReference type="EMBL" id="CAJB01000094">
    <property type="protein sequence ID" value="CCH77311.1"/>
    <property type="molecule type" value="Genomic_DNA"/>
</dbReference>
<evidence type="ECO:0000256" key="6">
    <source>
        <dbReference type="SAM" id="MobiDB-lite"/>
    </source>
</evidence>
<dbReference type="Gene3D" id="3.40.50.150">
    <property type="entry name" value="Vaccinia Virus protein VP39"/>
    <property type="match status" value="1"/>
</dbReference>
<dbReference type="GO" id="GO:0032259">
    <property type="term" value="P:methylation"/>
    <property type="evidence" value="ECO:0007669"/>
    <property type="project" value="UniProtKB-KW"/>
</dbReference>
<proteinExistence type="predicted"/>
<evidence type="ECO:0000313" key="8">
    <source>
        <dbReference type="Proteomes" id="UP000035721"/>
    </source>
</evidence>
<dbReference type="GO" id="GO:0009236">
    <property type="term" value="P:cobalamin biosynthetic process"/>
    <property type="evidence" value="ECO:0007669"/>
    <property type="project" value="UniProtKB-KW"/>
</dbReference>
<dbReference type="PANTHER" id="PTHR43182:SF1">
    <property type="entry name" value="COBALT-PRECORRIN-7 C(5)-METHYLTRANSFERASE"/>
    <property type="match status" value="1"/>
</dbReference>
<dbReference type="InterPro" id="IPR029063">
    <property type="entry name" value="SAM-dependent_MTases_sf"/>
</dbReference>
<comment type="caution">
    <text evidence="7">The sequence shown here is derived from an EMBL/GenBank/DDBJ whole genome shotgun (WGS) entry which is preliminary data.</text>
</comment>
<feature type="region of interest" description="Disordered" evidence="6">
    <location>
        <begin position="104"/>
        <end position="123"/>
    </location>
</feature>
<evidence type="ECO:0000256" key="3">
    <source>
        <dbReference type="ARBA" id="ARBA00022603"/>
    </source>
</evidence>
<accession>A0A077LUR1</accession>
<reference evidence="7 8" key="1">
    <citation type="journal article" date="2013" name="ISME J.">
        <title>A metabolic model for members of the genus Tetrasphaera involved in enhanced biological phosphorus removal.</title>
        <authorList>
            <person name="Kristiansen R."/>
            <person name="Nguyen H.T.T."/>
            <person name="Saunders A.M."/>
            <person name="Nielsen J.L."/>
            <person name="Wimmer R."/>
            <person name="Le V.Q."/>
            <person name="McIlroy S.J."/>
            <person name="Petrovski S."/>
            <person name="Seviour R.J."/>
            <person name="Calteau A."/>
            <person name="Nielsen K.L."/>
            <person name="Nielsen P.H."/>
        </authorList>
    </citation>
    <scope>NUCLEOTIDE SEQUENCE [LARGE SCALE GENOMIC DNA]</scope>
    <source>
        <strain evidence="7 8">T1-X7</strain>
    </source>
</reference>
<keyword evidence="3 7" id="KW-0489">Methyltransferase</keyword>